<dbReference type="EMBL" id="KT336243">
    <property type="protein sequence ID" value="ALB75727.1"/>
    <property type="molecule type" value="Genomic_DNA"/>
</dbReference>
<keyword evidence="1" id="KW-0472">Membrane</keyword>
<reference evidence="2" key="1">
    <citation type="journal article" date="2015" name="Proc. Natl. Acad. Sci. U.S.A.">
        <title>Functional metagenomic discovery of bacterial effectors in the human microbiome and isolation of commendamide, a GPCR G2A/132 agonist.</title>
        <authorList>
            <person name="Cohen L.J."/>
            <person name="Kang H.S."/>
            <person name="Chu J."/>
            <person name="Huang Y.H."/>
            <person name="Gordon E.A."/>
            <person name="Reddy B.V."/>
            <person name="Ternei M.A."/>
            <person name="Craig J.W."/>
            <person name="Brady S.F."/>
        </authorList>
    </citation>
    <scope>NUCLEOTIDE SEQUENCE</scope>
</reference>
<keyword evidence="1" id="KW-1133">Transmembrane helix</keyword>
<feature type="transmembrane region" description="Helical" evidence="1">
    <location>
        <begin position="6"/>
        <end position="23"/>
    </location>
</feature>
<dbReference type="AlphaFoldDB" id="A0A0M3Q0S6"/>
<protein>
    <submittedName>
        <fullName evidence="2">Uncharacterized protein</fullName>
    </submittedName>
</protein>
<keyword evidence="1" id="KW-0812">Transmembrane</keyword>
<organism evidence="2">
    <name type="scientific">uncultured bacterium 3b03</name>
    <dbReference type="NCBI Taxonomy" id="1701368"/>
    <lineage>
        <taxon>Bacteria</taxon>
        <taxon>environmental samples</taxon>
    </lineage>
</organism>
<sequence>MEVTLSIFSIIISTFIAYHIFFLSKRLSMRDKLAHQKKINEYISRLKSEIYSKKRCSRVYLVDADVYEKYYPNNDNKFGRYSHIRGEIKDAFFNGIEIITETINVVQDTEGKYIRCSNEELTENNKMKAIKVGIIPYDWVIDINLKGDDTNSSALIYCYFRKKSNWKFERRVKLNKEGNMYRTKLCLLSREWLPFKTYEYYLLNPNFQENINYPWEIYLYPIKVYDKNR</sequence>
<proteinExistence type="predicted"/>
<accession>A0A0M3Q0S6</accession>
<name>A0A0M3Q0S6_9BACT</name>
<evidence type="ECO:0000313" key="2">
    <source>
        <dbReference type="EMBL" id="ALB75727.1"/>
    </source>
</evidence>
<evidence type="ECO:0000256" key="1">
    <source>
        <dbReference type="SAM" id="Phobius"/>
    </source>
</evidence>